<proteinExistence type="inferred from homology"/>
<keyword evidence="5 7" id="KW-0472">Membrane</keyword>
<sequence length="134" mass="15480">MQTSDPQRRVWVFDLPEQPERDPLSAVFWARSARRNTRVKEKPVLIVATSLFGAGIFVWGIDYFTGSFPTFTDLKGIATQDDQAKWQYSIPGSWCDYLAGFAVLFVLSLCIQFRKTSQDGHYHRKHRKDSYLQA</sequence>
<dbReference type="EMBL" id="JASMQC010000007">
    <property type="protein sequence ID" value="KAK1943860.1"/>
    <property type="molecule type" value="Genomic_DNA"/>
</dbReference>
<dbReference type="GO" id="GO:0005886">
    <property type="term" value="C:plasma membrane"/>
    <property type="evidence" value="ECO:0007669"/>
    <property type="project" value="TreeGrafter"/>
</dbReference>
<evidence type="ECO:0000313" key="9">
    <source>
        <dbReference type="EMBL" id="KAK1943860.1"/>
    </source>
</evidence>
<protein>
    <recommendedName>
        <fullName evidence="6">Transmembrane protein 198</fullName>
    </recommendedName>
</protein>
<evidence type="ECO:0000259" key="8">
    <source>
        <dbReference type="Pfam" id="PF13886"/>
    </source>
</evidence>
<accession>A0AAD9GSN9</accession>
<evidence type="ECO:0000256" key="7">
    <source>
        <dbReference type="SAM" id="Phobius"/>
    </source>
</evidence>
<evidence type="ECO:0000256" key="4">
    <source>
        <dbReference type="ARBA" id="ARBA00022989"/>
    </source>
</evidence>
<comment type="subcellular location">
    <subcellularLocation>
        <location evidence="1">Membrane</location>
        <topology evidence="1">Multi-pass membrane protein</topology>
    </subcellularLocation>
</comment>
<name>A0AAD9GSN9_9STRA</name>
<dbReference type="Proteomes" id="UP001259832">
    <property type="component" value="Unassembled WGS sequence"/>
</dbReference>
<gene>
    <name evidence="9" type="ORF">P3T76_005256</name>
</gene>
<comment type="similarity">
    <text evidence="2">Belongs to the TMEM198 family.</text>
</comment>
<reference evidence="9" key="1">
    <citation type="submission" date="2023-08" db="EMBL/GenBank/DDBJ databases">
        <title>Reference Genome Resource for the Citrus Pathogen Phytophthora citrophthora.</title>
        <authorList>
            <person name="Moller H."/>
            <person name="Coetzee B."/>
            <person name="Rose L.J."/>
            <person name="Van Niekerk J.M."/>
        </authorList>
    </citation>
    <scope>NUCLEOTIDE SEQUENCE</scope>
    <source>
        <strain evidence="9">STE-U-9442</strain>
    </source>
</reference>
<evidence type="ECO:0000313" key="10">
    <source>
        <dbReference type="Proteomes" id="UP001259832"/>
    </source>
</evidence>
<evidence type="ECO:0000256" key="5">
    <source>
        <dbReference type="ARBA" id="ARBA00023136"/>
    </source>
</evidence>
<evidence type="ECO:0000256" key="3">
    <source>
        <dbReference type="ARBA" id="ARBA00022692"/>
    </source>
</evidence>
<organism evidence="9 10">
    <name type="scientific">Phytophthora citrophthora</name>
    <dbReference type="NCBI Taxonomy" id="4793"/>
    <lineage>
        <taxon>Eukaryota</taxon>
        <taxon>Sar</taxon>
        <taxon>Stramenopiles</taxon>
        <taxon>Oomycota</taxon>
        <taxon>Peronosporomycetes</taxon>
        <taxon>Peronosporales</taxon>
        <taxon>Peronosporaceae</taxon>
        <taxon>Phytophthora</taxon>
    </lineage>
</organism>
<keyword evidence="10" id="KW-1185">Reference proteome</keyword>
<dbReference type="Pfam" id="PF13886">
    <property type="entry name" value="TM7S3_TM198"/>
    <property type="match status" value="1"/>
</dbReference>
<feature type="transmembrane region" description="Helical" evidence="7">
    <location>
        <begin position="97"/>
        <end position="114"/>
    </location>
</feature>
<evidence type="ECO:0000256" key="2">
    <source>
        <dbReference type="ARBA" id="ARBA00006244"/>
    </source>
</evidence>
<comment type="caution">
    <text evidence="9">The sequence shown here is derived from an EMBL/GenBank/DDBJ whole genome shotgun (WGS) entry which is preliminary data.</text>
</comment>
<keyword evidence="4 7" id="KW-1133">Transmembrane helix</keyword>
<dbReference type="InterPro" id="IPR040236">
    <property type="entry name" value="TMEM198"/>
</dbReference>
<evidence type="ECO:0000256" key="6">
    <source>
        <dbReference type="ARBA" id="ARBA00049737"/>
    </source>
</evidence>
<keyword evidence="3 7" id="KW-0812">Transmembrane</keyword>
<dbReference type="PANTHER" id="PTHR31247">
    <property type="entry name" value="TRANSMEMBRANE PROTEIN 198 FAMILY MEMBER"/>
    <property type="match status" value="1"/>
</dbReference>
<dbReference type="InterPro" id="IPR025256">
    <property type="entry name" value="TM7S3/TM198-like_dom"/>
</dbReference>
<dbReference type="AlphaFoldDB" id="A0AAD9GSN9"/>
<dbReference type="PANTHER" id="PTHR31247:SF5">
    <property type="entry name" value="DUF4203 DOMAIN-CONTAINING PROTEIN"/>
    <property type="match status" value="1"/>
</dbReference>
<feature type="domain" description="TM7S3/TM198-like" evidence="8">
    <location>
        <begin position="41"/>
        <end position="113"/>
    </location>
</feature>
<feature type="transmembrane region" description="Helical" evidence="7">
    <location>
        <begin position="44"/>
        <end position="61"/>
    </location>
</feature>
<evidence type="ECO:0000256" key="1">
    <source>
        <dbReference type="ARBA" id="ARBA00004141"/>
    </source>
</evidence>